<dbReference type="PANTHER" id="PTHR13159:SF0">
    <property type="entry name" value="RADIAL SPOKE HEAD 6 HOMOLOG A"/>
    <property type="match status" value="1"/>
</dbReference>
<name>A0A1C3KC98_PLAMA</name>
<evidence type="ECO:0000313" key="8">
    <source>
        <dbReference type="Proteomes" id="UP000219799"/>
    </source>
</evidence>
<gene>
    <name evidence="7" type="primary">PmlGA01_090005700</name>
    <name evidence="7" type="ORF">PMLGA01_090005700</name>
</gene>
<dbReference type="VEuPathDB" id="PlasmoDB:PmUG01_09014300"/>
<feature type="compositionally biased region" description="Basic residues" evidence="6">
    <location>
        <begin position="302"/>
        <end position="316"/>
    </location>
</feature>
<dbReference type="PANTHER" id="PTHR13159">
    <property type="entry name" value="RADIAL SPOKEHEAD-RELATED"/>
    <property type="match status" value="1"/>
</dbReference>
<dbReference type="GO" id="GO:0001534">
    <property type="term" value="C:radial spoke"/>
    <property type="evidence" value="ECO:0007669"/>
    <property type="project" value="InterPro"/>
</dbReference>
<dbReference type="GO" id="GO:0060294">
    <property type="term" value="P:cilium movement involved in cell motility"/>
    <property type="evidence" value="ECO:0007669"/>
    <property type="project" value="InterPro"/>
</dbReference>
<dbReference type="Pfam" id="PF04712">
    <property type="entry name" value="Radial_spoke"/>
    <property type="match status" value="2"/>
</dbReference>
<feature type="compositionally biased region" description="Acidic residues" evidence="6">
    <location>
        <begin position="438"/>
        <end position="462"/>
    </location>
</feature>
<dbReference type="InterPro" id="IPR006802">
    <property type="entry name" value="Radial_spoke"/>
</dbReference>
<feature type="region of interest" description="Disordered" evidence="6">
    <location>
        <begin position="412"/>
        <end position="498"/>
    </location>
</feature>
<accession>A0A1C3KC98</accession>
<dbReference type="AlphaFoldDB" id="A0A1C3KC98"/>
<feature type="compositionally biased region" description="Basic residues" evidence="6">
    <location>
        <begin position="417"/>
        <end position="433"/>
    </location>
</feature>
<keyword evidence="5" id="KW-0966">Cell projection</keyword>
<dbReference type="EMBL" id="LT594497">
    <property type="protein sequence ID" value="SBT71152.1"/>
    <property type="molecule type" value="Genomic_DNA"/>
</dbReference>
<dbReference type="GO" id="GO:0035082">
    <property type="term" value="P:axoneme assembly"/>
    <property type="evidence" value="ECO:0007669"/>
    <property type="project" value="TreeGrafter"/>
</dbReference>
<evidence type="ECO:0000256" key="1">
    <source>
        <dbReference type="ARBA" id="ARBA00004430"/>
    </source>
</evidence>
<reference evidence="7 8" key="1">
    <citation type="submission" date="2016-06" db="EMBL/GenBank/DDBJ databases">
        <authorList>
            <consortium name="Pathogen Informatics"/>
        </authorList>
    </citation>
    <scope>NUCLEOTIDE SEQUENCE [LARGE SCALE GENOMIC DNA]</scope>
    <source>
        <strain evidence="7">PmlGA01</strain>
    </source>
</reference>
<evidence type="ECO:0000256" key="5">
    <source>
        <dbReference type="ARBA" id="ARBA00023273"/>
    </source>
</evidence>
<sequence length="652" mass="76967">MKSNLLLSLNNAKDYLKKRNENGESVYDHICDIINFIVVEKPDKCYENFEIISSHIKESKKNGCTSSNDVNSKKVGQIDLKDNNLDNYILSDYINKKKEWLEKIKFLFQKSSENKPIRLPFIRNLYEQVKLINWAGYNIKKDLICYINNSIKQILKQYKEELISLNFWGILKGIKNDYYILEGQLKKDTNIFSRKKKNSIYSDDSTGEVSSNGGSSSSILKNDNNSRGRGSRDNDSRSNESRNSSNRDSNSRDSNSRDSNSRDSNSRDSNGRDSNSRDSNSRGNNHSDNDDELYDKREDKGRRGKTKRPGREKRKPSSSGKYAYTKEDYNHFNKNVNKHVYWVSINGTDKWILLKFTTPEYIKIASQTNKILTGNMNHIITSFPNIAIKEKHYLRAIISIISSNTHISPKNYYISKSKNKINRKKKRKKRRNNRGNDEGEQDEEENEEDDEDEDEEDEEDEDDKQRYDEQEESQEEHRDQNEEEEQEEKEDYKTPYNDEIVENKKFQYDTNFLQNIENWVYSKHHFLPNGHIDYPKKMKSKRNKKIQNIIKQNPPLKVLRNINPQKENQHSHTWKVKHLNHGHYYGVHNSHYDIIIIYNFFFYGAFTVYFNKQYFNFYIGNGIKSKHAFIHTYQPGKVYSDKSELSEEDQTS</sequence>
<protein>
    <submittedName>
        <fullName evidence="7">Radial spoke head protein, putative</fullName>
    </submittedName>
</protein>
<feature type="region of interest" description="Disordered" evidence="6">
    <location>
        <begin position="200"/>
        <end position="323"/>
    </location>
</feature>
<keyword evidence="2" id="KW-0963">Cytoplasm</keyword>
<keyword evidence="3" id="KW-0969">Cilium</keyword>
<organism evidence="7 8">
    <name type="scientific">Plasmodium malariae</name>
    <dbReference type="NCBI Taxonomy" id="5858"/>
    <lineage>
        <taxon>Eukaryota</taxon>
        <taxon>Sar</taxon>
        <taxon>Alveolata</taxon>
        <taxon>Apicomplexa</taxon>
        <taxon>Aconoidasida</taxon>
        <taxon>Haemosporida</taxon>
        <taxon>Plasmodiidae</taxon>
        <taxon>Plasmodium</taxon>
        <taxon>Plasmodium (Plasmodium)</taxon>
    </lineage>
</organism>
<comment type="subcellular location">
    <subcellularLocation>
        <location evidence="1">Cytoplasm</location>
        <location evidence="1">Cytoskeleton</location>
        <location evidence="1">Cilium axoneme</location>
    </subcellularLocation>
</comment>
<evidence type="ECO:0000256" key="4">
    <source>
        <dbReference type="ARBA" id="ARBA00023212"/>
    </source>
</evidence>
<evidence type="ECO:0000313" key="7">
    <source>
        <dbReference type="EMBL" id="SBT71152.1"/>
    </source>
</evidence>
<evidence type="ECO:0000256" key="3">
    <source>
        <dbReference type="ARBA" id="ARBA00023069"/>
    </source>
</evidence>
<keyword evidence="4" id="KW-0206">Cytoskeleton</keyword>
<evidence type="ECO:0000256" key="2">
    <source>
        <dbReference type="ARBA" id="ARBA00022490"/>
    </source>
</evidence>
<proteinExistence type="predicted"/>
<evidence type="ECO:0000256" key="6">
    <source>
        <dbReference type="SAM" id="MobiDB-lite"/>
    </source>
</evidence>
<dbReference type="Proteomes" id="UP000219799">
    <property type="component" value="Chromosome 9"/>
</dbReference>
<feature type="compositionally biased region" description="Basic and acidic residues" evidence="6">
    <location>
        <begin position="249"/>
        <end position="301"/>
    </location>
</feature>
<feature type="compositionally biased region" description="Low complexity" evidence="6">
    <location>
        <begin position="207"/>
        <end position="223"/>
    </location>
</feature>
<feature type="compositionally biased region" description="Basic and acidic residues" evidence="6">
    <location>
        <begin position="224"/>
        <end position="240"/>
    </location>
</feature>